<dbReference type="STRING" id="1093900.A0A507B4G3"/>
<dbReference type="OrthoDB" id="5291055at2759"/>
<name>A0A507B4G3_9PEZI</name>
<dbReference type="AlphaFoldDB" id="A0A507B4G3"/>
<accession>A0A507B4G3</accession>
<dbReference type="RefSeq" id="XP_030995305.1">
    <property type="nucleotide sequence ID" value="XM_031140656.1"/>
</dbReference>
<evidence type="ECO:0000313" key="1">
    <source>
        <dbReference type="EMBL" id="TPX13594.1"/>
    </source>
</evidence>
<comment type="caution">
    <text evidence="1">The sequence shown here is derived from an EMBL/GenBank/DDBJ whole genome shotgun (WGS) entry which is preliminary data.</text>
</comment>
<reference evidence="1 2" key="1">
    <citation type="submission" date="2019-06" db="EMBL/GenBank/DDBJ databases">
        <title>Draft genome sequence of the filamentous fungus Phialemoniopsis curvata isolated from diesel fuel.</title>
        <authorList>
            <person name="Varaljay V.A."/>
            <person name="Lyon W.J."/>
            <person name="Crouch A.L."/>
            <person name="Drake C.E."/>
            <person name="Hollomon J.M."/>
            <person name="Nadeau L.J."/>
            <person name="Nunn H.S."/>
            <person name="Stevenson B.S."/>
            <person name="Bojanowski C.L."/>
            <person name="Crookes-Goodson W.J."/>
        </authorList>
    </citation>
    <scope>NUCLEOTIDE SEQUENCE [LARGE SCALE GENOMIC DNA]</scope>
    <source>
        <strain evidence="1 2">D216</strain>
    </source>
</reference>
<sequence>MTNYHFGIEIEVLVEPHRIRAPLDHALYYDKLSKSLRKRGLKAVANDLQPGGRRKRPDLYDKWWITRDGSLDNSGANIGKMLLSFMIKANQLLTSRLSVPMEAVSPVMNCRATWESEIDTFWKAMSAVFHMPQRSPKCGSHIHISNTGAKSFSLDQLKTIAFGVVLYEPLISECLMSIRTTNGYCQPNSAASTKLRSCGGPSDMARLIRGATNRDDLVEVMQDDRRVLWNFENVVRGKSGTIEFRGGRCLRGPVRTKRWIAFAVALIHAILDMRQNDLSHPSSPTLQGNKFTAAGLYSKVKSAARSLAMAELLPDDYRVLNESRNS</sequence>
<proteinExistence type="predicted"/>
<dbReference type="InterPro" id="IPR022025">
    <property type="entry name" value="Amidoligase_2"/>
</dbReference>
<dbReference type="EMBL" id="SKBQ01000033">
    <property type="protein sequence ID" value="TPX13594.1"/>
    <property type="molecule type" value="Genomic_DNA"/>
</dbReference>
<protein>
    <recommendedName>
        <fullName evidence="3">Amidoligase enzyme</fullName>
    </recommendedName>
</protein>
<dbReference type="GeneID" id="41973512"/>
<dbReference type="Proteomes" id="UP000319257">
    <property type="component" value="Unassembled WGS sequence"/>
</dbReference>
<dbReference type="InParanoid" id="A0A507B4G3"/>
<evidence type="ECO:0000313" key="2">
    <source>
        <dbReference type="Proteomes" id="UP000319257"/>
    </source>
</evidence>
<dbReference type="PANTHER" id="PTHR36847:SF1">
    <property type="entry name" value="AMIDOLIGASE ENZYME"/>
    <property type="match status" value="1"/>
</dbReference>
<dbReference type="Pfam" id="PF12224">
    <property type="entry name" value="Amidoligase_2"/>
    <property type="match status" value="1"/>
</dbReference>
<dbReference type="PANTHER" id="PTHR36847">
    <property type="entry name" value="AMIDOLIGASE ENZYME"/>
    <property type="match status" value="1"/>
</dbReference>
<gene>
    <name evidence="1" type="ORF">E0L32_006065</name>
</gene>
<evidence type="ECO:0008006" key="3">
    <source>
        <dbReference type="Google" id="ProtNLM"/>
    </source>
</evidence>
<organism evidence="1 2">
    <name type="scientific">Thyridium curvatum</name>
    <dbReference type="NCBI Taxonomy" id="1093900"/>
    <lineage>
        <taxon>Eukaryota</taxon>
        <taxon>Fungi</taxon>
        <taxon>Dikarya</taxon>
        <taxon>Ascomycota</taxon>
        <taxon>Pezizomycotina</taxon>
        <taxon>Sordariomycetes</taxon>
        <taxon>Sordariomycetidae</taxon>
        <taxon>Thyridiales</taxon>
        <taxon>Thyridiaceae</taxon>
        <taxon>Thyridium</taxon>
    </lineage>
</organism>
<keyword evidence="2" id="KW-1185">Reference proteome</keyword>